<sequence length="112" mass="12526">MRESEIQSRILVALCAGFVGRSLFMRINSGKIRNEDRRWIQLAPPGTADILGTIDGRSVAIECKAARGAQRETQKRFQAAFEKAGGVYIISKDPDRVCEDLKNEMKRNETVA</sequence>
<dbReference type="Gene3D" id="3.40.1350.10">
    <property type="match status" value="1"/>
</dbReference>
<evidence type="ECO:0000313" key="2">
    <source>
        <dbReference type="Proteomes" id="UP000316225"/>
    </source>
</evidence>
<proteinExistence type="predicted"/>
<organism evidence="1 2">
    <name type="scientific">Paracoccus sulfuroxidans</name>
    <dbReference type="NCBI Taxonomy" id="384678"/>
    <lineage>
        <taxon>Bacteria</taxon>
        <taxon>Pseudomonadati</taxon>
        <taxon>Pseudomonadota</taxon>
        <taxon>Alphaproteobacteria</taxon>
        <taxon>Rhodobacterales</taxon>
        <taxon>Paracoccaceae</taxon>
        <taxon>Paracoccus</taxon>
    </lineage>
</organism>
<name>A0A562P184_9RHOB</name>
<gene>
    <name evidence="1" type="ORF">IQ24_00380</name>
</gene>
<dbReference type="InterPro" id="IPR011856">
    <property type="entry name" value="tRNA_endonuc-like_dom_sf"/>
</dbReference>
<dbReference type="AlphaFoldDB" id="A0A562P184"/>
<comment type="caution">
    <text evidence="1">The sequence shown here is derived from an EMBL/GenBank/DDBJ whole genome shotgun (WGS) entry which is preliminary data.</text>
</comment>
<accession>A0A562P184</accession>
<reference evidence="1 2" key="1">
    <citation type="journal article" date="2015" name="Stand. Genomic Sci.">
        <title>Genomic Encyclopedia of Bacterial and Archaeal Type Strains, Phase III: the genomes of soil and plant-associated and newly described type strains.</title>
        <authorList>
            <person name="Whitman W.B."/>
            <person name="Woyke T."/>
            <person name="Klenk H.P."/>
            <person name="Zhou Y."/>
            <person name="Lilburn T.G."/>
            <person name="Beck B.J."/>
            <person name="De Vos P."/>
            <person name="Vandamme P."/>
            <person name="Eisen J.A."/>
            <person name="Garrity G."/>
            <person name="Hugenholtz P."/>
            <person name="Kyrpides N.C."/>
        </authorList>
    </citation>
    <scope>NUCLEOTIDE SEQUENCE [LARGE SCALE GENOMIC DNA]</scope>
    <source>
        <strain evidence="1 2">CGMCC 1.5364</strain>
    </source>
</reference>
<evidence type="ECO:0000313" key="1">
    <source>
        <dbReference type="EMBL" id="TWI38242.1"/>
    </source>
</evidence>
<dbReference type="GO" id="GO:0003676">
    <property type="term" value="F:nucleic acid binding"/>
    <property type="evidence" value="ECO:0007669"/>
    <property type="project" value="InterPro"/>
</dbReference>
<protein>
    <recommendedName>
        <fullName evidence="3">VRR-NUC domain-containing protein</fullName>
    </recommendedName>
</protein>
<dbReference type="Proteomes" id="UP000316225">
    <property type="component" value="Unassembled WGS sequence"/>
</dbReference>
<evidence type="ECO:0008006" key="3">
    <source>
        <dbReference type="Google" id="ProtNLM"/>
    </source>
</evidence>
<dbReference type="EMBL" id="VLKU01000001">
    <property type="protein sequence ID" value="TWI38242.1"/>
    <property type="molecule type" value="Genomic_DNA"/>
</dbReference>
<keyword evidence="2" id="KW-1185">Reference proteome</keyword>